<feature type="domain" description="CAAX prenyl protease 2/Lysostaphin resistance protein A-like" evidence="2">
    <location>
        <begin position="139"/>
        <end position="227"/>
    </location>
</feature>
<name>I3ZX05_ORNRL</name>
<dbReference type="GeneID" id="71570433"/>
<dbReference type="HOGENOM" id="CLU_066413_3_0_10"/>
<feature type="transmembrane region" description="Helical" evidence="1">
    <location>
        <begin position="216"/>
        <end position="236"/>
    </location>
</feature>
<evidence type="ECO:0000259" key="2">
    <source>
        <dbReference type="Pfam" id="PF02517"/>
    </source>
</evidence>
<dbReference type="Proteomes" id="UP000006051">
    <property type="component" value="Chromosome"/>
</dbReference>
<dbReference type="GO" id="GO:0080120">
    <property type="term" value="P:CAAX-box protein maturation"/>
    <property type="evidence" value="ECO:0007669"/>
    <property type="project" value="UniProtKB-ARBA"/>
</dbReference>
<feature type="transmembrane region" description="Helical" evidence="1">
    <location>
        <begin position="170"/>
        <end position="186"/>
    </location>
</feature>
<feature type="transmembrane region" description="Helical" evidence="1">
    <location>
        <begin position="248"/>
        <end position="266"/>
    </location>
</feature>
<protein>
    <submittedName>
        <fullName evidence="3">CAAX amino terminal protease family</fullName>
    </submittedName>
</protein>
<sequence>MKIENLNNYKLSYWGAFGVFLFVVLIANVATLPFIALQLFLHLSDSYMMALGFGVGFGVGFGSAAIFTAIILGLNLNQLLSFFAKSKHLKYFVLAVLIYIPTLPISEFLAGLVPTDSPEYLARWYEQMESTFEGILKDPIPAFISVSILAPLLEELIFRGLILRGLLNSGKNPYFSIIFVSLLFGLAHGNPWQFLAAGFLGFILGFIYWRTRDLWICIFLHFFNNTISFILTSIMGKDLDDNIFEPNYLLIFAAILGVVATMYLFYKQTQKDQLQNI</sequence>
<dbReference type="eggNOG" id="COG1266">
    <property type="taxonomic scope" value="Bacteria"/>
</dbReference>
<dbReference type="RefSeq" id="WP_014789869.1">
    <property type="nucleotide sequence ID" value="NC_018016.1"/>
</dbReference>
<organism evidence="3 4">
    <name type="scientific">Ornithobacterium rhinotracheale (strain ATCC 51463 / DSM 15997 / CCUG 23171 / CIP 104009 / LMG 9086)</name>
    <dbReference type="NCBI Taxonomy" id="867902"/>
    <lineage>
        <taxon>Bacteria</taxon>
        <taxon>Pseudomonadati</taxon>
        <taxon>Bacteroidota</taxon>
        <taxon>Flavobacteriia</taxon>
        <taxon>Flavobacteriales</taxon>
        <taxon>Weeksellaceae</taxon>
        <taxon>Ornithobacterium</taxon>
    </lineage>
</organism>
<keyword evidence="4" id="KW-1185">Reference proteome</keyword>
<dbReference type="KEGG" id="orh:Ornrh_0006"/>
<keyword evidence="1" id="KW-0472">Membrane</keyword>
<dbReference type="PANTHER" id="PTHR36435:SF1">
    <property type="entry name" value="CAAX AMINO TERMINAL PROTEASE FAMILY PROTEIN"/>
    <property type="match status" value="1"/>
</dbReference>
<keyword evidence="1" id="KW-1133">Transmembrane helix</keyword>
<feature type="transmembrane region" description="Helical" evidence="1">
    <location>
        <begin position="192"/>
        <end position="209"/>
    </location>
</feature>
<keyword evidence="3" id="KW-0645">Protease</keyword>
<evidence type="ECO:0000313" key="4">
    <source>
        <dbReference type="Proteomes" id="UP000006051"/>
    </source>
</evidence>
<evidence type="ECO:0000256" key="1">
    <source>
        <dbReference type="SAM" id="Phobius"/>
    </source>
</evidence>
<accession>I3ZX05</accession>
<proteinExistence type="predicted"/>
<reference evidence="3 4" key="1">
    <citation type="submission" date="2012-06" db="EMBL/GenBank/DDBJ databases">
        <title>The complete genome of Ornithobacterium rhinotracheale DSM 15997.</title>
        <authorList>
            <consortium name="US DOE Joint Genome Institute (JGI-PGF)"/>
            <person name="Lucas S."/>
            <person name="Copeland A."/>
            <person name="Lapidus A."/>
            <person name="Goodwin L."/>
            <person name="Pitluck S."/>
            <person name="Peters L."/>
            <person name="Mikhailova N."/>
            <person name="Teshima H."/>
            <person name="Kyrpides N."/>
            <person name="Mavromatis K."/>
            <person name="Pagani I."/>
            <person name="Ivanova N."/>
            <person name="Ovchinnikova G."/>
            <person name="Zeytun A."/>
            <person name="Detter J.C."/>
            <person name="Han C."/>
            <person name="Land M."/>
            <person name="Hauser L."/>
            <person name="Markowitz V."/>
            <person name="Cheng J.-F."/>
            <person name="Hugenholtz P."/>
            <person name="Woyke T."/>
            <person name="Wu D."/>
            <person name="Lang E."/>
            <person name="Kopitz M."/>
            <person name="Brambilla E."/>
            <person name="Klenk H.-P."/>
            <person name="Eisen J.A."/>
        </authorList>
    </citation>
    <scope>NUCLEOTIDE SEQUENCE [LARGE SCALE GENOMIC DNA]</scope>
    <source>
        <strain evidence="4">ATCC 51463 / DSM 15997 / CCUG 23171 / LMG 9086</strain>
    </source>
</reference>
<keyword evidence="1" id="KW-0812">Transmembrane</keyword>
<dbReference type="GO" id="GO:0006508">
    <property type="term" value="P:proteolysis"/>
    <property type="evidence" value="ECO:0007669"/>
    <property type="project" value="UniProtKB-KW"/>
</dbReference>
<feature type="transmembrane region" description="Helical" evidence="1">
    <location>
        <begin position="92"/>
        <end position="113"/>
    </location>
</feature>
<dbReference type="PANTHER" id="PTHR36435">
    <property type="entry name" value="SLR1288 PROTEIN"/>
    <property type="match status" value="1"/>
</dbReference>
<feature type="transmembrane region" description="Helical" evidence="1">
    <location>
        <begin position="12"/>
        <end position="41"/>
    </location>
</feature>
<feature type="transmembrane region" description="Helical" evidence="1">
    <location>
        <begin position="47"/>
        <end position="72"/>
    </location>
</feature>
<dbReference type="InterPro" id="IPR052710">
    <property type="entry name" value="CAAX_protease"/>
</dbReference>
<dbReference type="STRING" id="867902.Ornrh_0006"/>
<dbReference type="GeneID" id="97258938"/>
<dbReference type="GO" id="GO:0004175">
    <property type="term" value="F:endopeptidase activity"/>
    <property type="evidence" value="ECO:0007669"/>
    <property type="project" value="UniProtKB-ARBA"/>
</dbReference>
<dbReference type="InterPro" id="IPR003675">
    <property type="entry name" value="Rce1/LyrA-like_dom"/>
</dbReference>
<feature type="transmembrane region" description="Helical" evidence="1">
    <location>
        <begin position="140"/>
        <end position="158"/>
    </location>
</feature>
<evidence type="ECO:0000313" key="3">
    <source>
        <dbReference type="EMBL" id="AFL96239.1"/>
    </source>
</evidence>
<dbReference type="Pfam" id="PF02517">
    <property type="entry name" value="Rce1-like"/>
    <property type="match status" value="1"/>
</dbReference>
<keyword evidence="3" id="KW-0378">Hydrolase</keyword>
<dbReference type="AlphaFoldDB" id="I3ZX05"/>
<gene>
    <name evidence="3" type="ordered locus">Ornrh_0006</name>
</gene>
<dbReference type="EMBL" id="CP003283">
    <property type="protein sequence ID" value="AFL96239.1"/>
    <property type="molecule type" value="Genomic_DNA"/>
</dbReference>